<proteinExistence type="inferred from homology"/>
<keyword evidence="2" id="KW-0732">Signal</keyword>
<protein>
    <submittedName>
        <fullName evidence="3">Tyrosinase co-factor MelC1</fullName>
    </submittedName>
</protein>
<dbReference type="GO" id="GO:0005507">
    <property type="term" value="F:copper ion binding"/>
    <property type="evidence" value="ECO:0007669"/>
    <property type="project" value="InterPro"/>
</dbReference>
<keyword evidence="4" id="KW-1185">Reference proteome</keyword>
<evidence type="ECO:0000256" key="2">
    <source>
        <dbReference type="SAM" id="SignalP"/>
    </source>
</evidence>
<dbReference type="InterPro" id="IPR006311">
    <property type="entry name" value="TAT_signal"/>
</dbReference>
<accession>A0A1H9TRH7</accession>
<dbReference type="GO" id="GO:0042438">
    <property type="term" value="P:melanin biosynthetic process"/>
    <property type="evidence" value="ECO:0007669"/>
    <property type="project" value="InterPro"/>
</dbReference>
<evidence type="ECO:0000313" key="4">
    <source>
        <dbReference type="Proteomes" id="UP000199352"/>
    </source>
</evidence>
<evidence type="ECO:0000313" key="3">
    <source>
        <dbReference type="EMBL" id="SER99649.1"/>
    </source>
</evidence>
<sequence>MPNRRRFLSMTALGVAGVAFAAPAAMSASGQASGVEHFDEIYRARRIQGLVVVGHERHLPPQSVLIDGRPLHVMRDGNGCFTSAVDHYRPVRSLKEVARKAVDLLQGAELRTGHHGMWSR</sequence>
<dbReference type="EMBL" id="FOFR01000019">
    <property type="protein sequence ID" value="SER99649.1"/>
    <property type="molecule type" value="Genomic_DNA"/>
</dbReference>
<dbReference type="Gene3D" id="3.30.1880.10">
    <property type="entry name" value="protein ne1242 domain like"/>
    <property type="match status" value="1"/>
</dbReference>
<organism evidence="3 4">
    <name type="scientific">Lentzea xinjiangensis</name>
    <dbReference type="NCBI Taxonomy" id="402600"/>
    <lineage>
        <taxon>Bacteria</taxon>
        <taxon>Bacillati</taxon>
        <taxon>Actinomycetota</taxon>
        <taxon>Actinomycetes</taxon>
        <taxon>Pseudonocardiales</taxon>
        <taxon>Pseudonocardiaceae</taxon>
        <taxon>Lentzea</taxon>
    </lineage>
</organism>
<evidence type="ECO:0000256" key="1">
    <source>
        <dbReference type="ARBA" id="ARBA00009871"/>
    </source>
</evidence>
<feature type="chain" id="PRO_5011577213" evidence="2">
    <location>
        <begin position="22"/>
        <end position="120"/>
    </location>
</feature>
<dbReference type="Proteomes" id="UP000199352">
    <property type="component" value="Unassembled WGS sequence"/>
</dbReference>
<feature type="signal peptide" evidence="2">
    <location>
        <begin position="1"/>
        <end position="21"/>
    </location>
</feature>
<dbReference type="STRING" id="402600.SAMN05216188_11922"/>
<dbReference type="AlphaFoldDB" id="A0A1H9TRH7"/>
<reference evidence="4" key="1">
    <citation type="submission" date="2016-10" db="EMBL/GenBank/DDBJ databases">
        <authorList>
            <person name="Varghese N."/>
            <person name="Submissions S."/>
        </authorList>
    </citation>
    <scope>NUCLEOTIDE SEQUENCE [LARGE SCALE GENOMIC DNA]</scope>
    <source>
        <strain evidence="4">CGMCC 4.3525</strain>
    </source>
</reference>
<dbReference type="InterPro" id="IPR023199">
    <property type="entry name" value="GriE/MELC1_sf"/>
</dbReference>
<dbReference type="Pfam" id="PF06236">
    <property type="entry name" value="MelC1"/>
    <property type="match status" value="1"/>
</dbReference>
<comment type="similarity">
    <text evidence="1">Belongs to the melC1 family.</text>
</comment>
<gene>
    <name evidence="3" type="ORF">SAMN05216188_11922</name>
</gene>
<dbReference type="InterPro" id="IPR010928">
    <property type="entry name" value="MelC1"/>
</dbReference>
<name>A0A1H9TRH7_9PSEU</name>
<dbReference type="PROSITE" id="PS51318">
    <property type="entry name" value="TAT"/>
    <property type="match status" value="1"/>
</dbReference>